<dbReference type="InterPro" id="IPR016166">
    <property type="entry name" value="FAD-bd_PCMH"/>
</dbReference>
<dbReference type="PANTHER" id="PTHR42659">
    <property type="entry name" value="XANTHINE DEHYDROGENASE SUBUNIT C-RELATED"/>
    <property type="match status" value="1"/>
</dbReference>
<evidence type="ECO:0000259" key="4">
    <source>
        <dbReference type="PROSITE" id="PS51387"/>
    </source>
</evidence>
<dbReference type="Pfam" id="PF03450">
    <property type="entry name" value="CO_deh_flav_C"/>
    <property type="match status" value="1"/>
</dbReference>
<evidence type="ECO:0000313" key="6">
    <source>
        <dbReference type="Proteomes" id="UP000580839"/>
    </source>
</evidence>
<dbReference type="AlphaFoldDB" id="A0A849SIH6"/>
<evidence type="ECO:0000313" key="5">
    <source>
        <dbReference type="EMBL" id="NOT32697.1"/>
    </source>
</evidence>
<keyword evidence="3" id="KW-0560">Oxidoreductase</keyword>
<organism evidence="5 6">
    <name type="scientific">Eiseniibacteriota bacterium</name>
    <dbReference type="NCBI Taxonomy" id="2212470"/>
    <lineage>
        <taxon>Bacteria</taxon>
        <taxon>Candidatus Eiseniibacteriota</taxon>
    </lineage>
</organism>
<protein>
    <submittedName>
        <fullName evidence="5">4-hydroxybenzoyl-CoA reductase subunit beta</fullName>
    </submittedName>
</protein>
<sequence>MLTLPRFAWASPATVEETLALLEGPRGETLLIAGGTDAVPNLKHRLHEPKRIVHLGRVGELRYVREDAEGLQIGALVTLTQLTRDPIVQRDFPGLAKAASMVAGPQLRNMGTIGGNLCLDTRCTYYNQTFFWREALGFCLKKDGVHCHVVTAGKRCVAAHSSDVAPMLIALGAQVEIANRTGRRRIAVDDFFAADGAKNNVLEPDDLVTLITVPAASRGLVFGYQKLRPRAAIDFPMLSVAFTARRDGGSLGGARLVVSALAAKPRVVSGVDKLLDGVAVDDAVLTAVGQTAYKQCHPQTNVPYDKDYRHEMVPVFVKRAVRDALGVTP</sequence>
<reference evidence="5 6" key="1">
    <citation type="submission" date="2020-04" db="EMBL/GenBank/DDBJ databases">
        <title>Metagenomic profiling of ammonia- and methane-oxidizing microorganisms in a Dutch drinking water treatment plant.</title>
        <authorList>
            <person name="Poghosyan L."/>
            <person name="Leucker S."/>
        </authorList>
    </citation>
    <scope>NUCLEOTIDE SEQUENCE [LARGE SCALE GENOMIC DNA]</scope>
    <source>
        <strain evidence="5">S-RSF-IL-03</strain>
    </source>
</reference>
<dbReference type="SUPFAM" id="SSF55447">
    <property type="entry name" value="CO dehydrogenase flavoprotein C-terminal domain-like"/>
    <property type="match status" value="1"/>
</dbReference>
<evidence type="ECO:0000256" key="2">
    <source>
        <dbReference type="ARBA" id="ARBA00022827"/>
    </source>
</evidence>
<proteinExistence type="predicted"/>
<dbReference type="PROSITE" id="PS51387">
    <property type="entry name" value="FAD_PCMH"/>
    <property type="match status" value="1"/>
</dbReference>
<dbReference type="GO" id="GO:0071949">
    <property type="term" value="F:FAD binding"/>
    <property type="evidence" value="ECO:0007669"/>
    <property type="project" value="InterPro"/>
</dbReference>
<accession>A0A849SIH6</accession>
<dbReference type="EMBL" id="JABFRW010000008">
    <property type="protein sequence ID" value="NOT32697.1"/>
    <property type="molecule type" value="Genomic_DNA"/>
</dbReference>
<evidence type="ECO:0000256" key="3">
    <source>
        <dbReference type="ARBA" id="ARBA00023002"/>
    </source>
</evidence>
<dbReference type="InterPro" id="IPR005107">
    <property type="entry name" value="CO_DH_flav_C"/>
</dbReference>
<dbReference type="InterPro" id="IPR016169">
    <property type="entry name" value="FAD-bd_PCMH_sub2"/>
</dbReference>
<dbReference type="InterPro" id="IPR036318">
    <property type="entry name" value="FAD-bd_PCMH-like_sf"/>
</dbReference>
<gene>
    <name evidence="5" type="ORF">HOP12_00840</name>
</gene>
<dbReference type="InterPro" id="IPR016167">
    <property type="entry name" value="FAD-bd_PCMH_sub1"/>
</dbReference>
<dbReference type="Proteomes" id="UP000580839">
    <property type="component" value="Unassembled WGS sequence"/>
</dbReference>
<keyword evidence="1" id="KW-0285">Flavoprotein</keyword>
<dbReference type="PANTHER" id="PTHR42659:SF2">
    <property type="entry name" value="XANTHINE DEHYDROGENASE SUBUNIT C-RELATED"/>
    <property type="match status" value="1"/>
</dbReference>
<comment type="caution">
    <text evidence="5">The sequence shown here is derived from an EMBL/GenBank/DDBJ whole genome shotgun (WGS) entry which is preliminary data.</text>
</comment>
<dbReference type="Gene3D" id="3.30.465.10">
    <property type="match status" value="2"/>
</dbReference>
<dbReference type="InterPro" id="IPR051312">
    <property type="entry name" value="Diverse_Substr_Oxidored"/>
</dbReference>
<dbReference type="Gene3D" id="3.30.43.10">
    <property type="entry name" value="Uridine Diphospho-n-acetylenolpyruvylglucosamine Reductase, domain 2"/>
    <property type="match status" value="1"/>
</dbReference>
<feature type="domain" description="FAD-binding PCMH-type" evidence="4">
    <location>
        <begin position="2"/>
        <end position="218"/>
    </location>
</feature>
<dbReference type="GO" id="GO:0016491">
    <property type="term" value="F:oxidoreductase activity"/>
    <property type="evidence" value="ECO:0007669"/>
    <property type="project" value="UniProtKB-KW"/>
</dbReference>
<dbReference type="SUPFAM" id="SSF56176">
    <property type="entry name" value="FAD-binding/transporter-associated domain-like"/>
    <property type="match status" value="1"/>
</dbReference>
<evidence type="ECO:0000256" key="1">
    <source>
        <dbReference type="ARBA" id="ARBA00022630"/>
    </source>
</evidence>
<dbReference type="SMART" id="SM01092">
    <property type="entry name" value="CO_deh_flav_C"/>
    <property type="match status" value="1"/>
</dbReference>
<dbReference type="InterPro" id="IPR002346">
    <property type="entry name" value="Mopterin_DH_FAD-bd"/>
</dbReference>
<keyword evidence="2" id="KW-0274">FAD</keyword>
<name>A0A849SIH6_UNCEI</name>
<dbReference type="Pfam" id="PF00941">
    <property type="entry name" value="FAD_binding_5"/>
    <property type="match status" value="1"/>
</dbReference>
<dbReference type="InterPro" id="IPR036683">
    <property type="entry name" value="CO_DH_flav_C_dom_sf"/>
</dbReference>
<dbReference type="Gene3D" id="3.30.390.50">
    <property type="entry name" value="CO dehydrogenase flavoprotein, C-terminal domain"/>
    <property type="match status" value="1"/>
</dbReference>